<dbReference type="GO" id="GO:0005813">
    <property type="term" value="C:centrosome"/>
    <property type="evidence" value="ECO:0007669"/>
    <property type="project" value="TreeGrafter"/>
</dbReference>
<feature type="region of interest" description="Disordered" evidence="2">
    <location>
        <begin position="1"/>
        <end position="79"/>
    </location>
</feature>
<proteinExistence type="predicted"/>
<evidence type="ECO:0000313" key="4">
    <source>
        <dbReference type="EMBL" id="CAH1800139.1"/>
    </source>
</evidence>
<feature type="coiled-coil region" evidence="1">
    <location>
        <begin position="568"/>
        <end position="712"/>
    </location>
</feature>
<protein>
    <recommendedName>
        <fullName evidence="3">Centrosomal protein of 85 kDa-like CC4 coiled-coil domain-containing protein</fullName>
    </recommendedName>
</protein>
<reference evidence="4" key="1">
    <citation type="submission" date="2022-03" db="EMBL/GenBank/DDBJ databases">
        <authorList>
            <person name="Martin C."/>
        </authorList>
    </citation>
    <scope>NUCLEOTIDE SEQUENCE</scope>
</reference>
<dbReference type="AlphaFoldDB" id="A0A8J1TAW5"/>
<sequence length="817" mass="92364">MHRTPIKEQPVQSNAPEYERLLSPTSIDGSTIPAYRAPTEPIHDPSSYGTPKVAMATTRARRESKSSKRPPDTKAGCSIETPMTIPTAQVPPHTALVPPSHLVGPDDPYDISDKQHYGGHPAKPNMECYVTEELDADTTELKLSKNHRQIIQSNLDQDLSYVQGKYHTDSANLHTYPVRLEANTRNIHPQYHQMTTPSTELGSTGFISHSGQPLTSTFTSTGQGHHPSIKHIGQGHPSMTPIGLDKHLTSTFTSGHPGISQISQGHPSMTHVGPGQRHMGSEYQSLQGPSLSHTSPTGTRGSSSQTVTSSVDANLESWQYGHRKQLLRQQIDATHGGMSQLPQFTSLAHVMPPIGDDEHRWGALRRAADNILKEKDMVIERQKIKILQLEQQSRDSESQLHKALVTNINSTGDGLKMKNQELEYENACLQSKLKESISERDTEIKSLQAKLGQAEYDLDELRTLTEKQTDEQSNELLQLRDQIEDRETELSDWRGKHNKLNGKYNAVKKKLDSLERYLADLPTAEEHNQSLQKISFEEESSLKDSQISDLEQKLLSRERLICDQKIKIEDLEDQYRDLSVKTERLGKDNNKLKKERAEADGGATIRLEEELEELRWDNDRMKSELLRARKVLETKHKVHKDAEMKNKAIVSELEERINHEEASVLAMREDSQVKEKQMKLLQKTMKEVSNQNQDLMERNMMLQDLIQQLEMQTGEEKQKMEQRLQLELDACFLELKSLVNICLQQAEGKDPNLSALLGVQSSSQSVTMNKEPKDTAETLKQKIHSVKMLRKDIDSMRAHISNKYAELMGEALSCTTQ</sequence>
<gene>
    <name evidence="4" type="ORF">OFUS_LOCUS24067</name>
</gene>
<name>A0A8J1TAW5_OWEFU</name>
<feature type="coiled-coil region" evidence="1">
    <location>
        <begin position="372"/>
        <end position="496"/>
    </location>
</feature>
<feature type="region of interest" description="Disordered" evidence="2">
    <location>
        <begin position="259"/>
        <end position="309"/>
    </location>
</feature>
<dbReference type="InterPro" id="IPR058190">
    <property type="entry name" value="CC4_CEP85"/>
</dbReference>
<dbReference type="EMBL" id="CAIIXF020000011">
    <property type="protein sequence ID" value="CAH1800139.1"/>
    <property type="molecule type" value="Genomic_DNA"/>
</dbReference>
<dbReference type="PANTHER" id="PTHR31075">
    <property type="entry name" value="CENTROSOMAL PROTEIN OF 85 KDA"/>
    <property type="match status" value="1"/>
</dbReference>
<evidence type="ECO:0000313" key="5">
    <source>
        <dbReference type="Proteomes" id="UP000749559"/>
    </source>
</evidence>
<accession>A0A8J1TAW5</accession>
<feature type="domain" description="Centrosomal protein of 85 kDa-like CC4 coiled-coil" evidence="3">
    <location>
        <begin position="617"/>
        <end position="703"/>
    </location>
</feature>
<dbReference type="Proteomes" id="UP000749559">
    <property type="component" value="Unassembled WGS sequence"/>
</dbReference>
<dbReference type="PANTHER" id="PTHR31075:SF4">
    <property type="entry name" value="CENTROSOMAL PROTEIN OF 85 KDA"/>
    <property type="match status" value="1"/>
</dbReference>
<dbReference type="InterPro" id="IPR040210">
    <property type="entry name" value="Cep85/Cep85L"/>
</dbReference>
<dbReference type="OrthoDB" id="5972981at2759"/>
<comment type="caution">
    <text evidence="4">The sequence shown here is derived from an EMBL/GenBank/DDBJ whole genome shotgun (WGS) entry which is preliminary data.</text>
</comment>
<organism evidence="4 5">
    <name type="scientific">Owenia fusiformis</name>
    <name type="common">Polychaete worm</name>
    <dbReference type="NCBI Taxonomy" id="6347"/>
    <lineage>
        <taxon>Eukaryota</taxon>
        <taxon>Metazoa</taxon>
        <taxon>Spiralia</taxon>
        <taxon>Lophotrochozoa</taxon>
        <taxon>Annelida</taxon>
        <taxon>Polychaeta</taxon>
        <taxon>Sedentaria</taxon>
        <taxon>Canalipalpata</taxon>
        <taxon>Sabellida</taxon>
        <taxon>Oweniida</taxon>
        <taxon>Oweniidae</taxon>
        <taxon>Owenia</taxon>
    </lineage>
</organism>
<feature type="compositionally biased region" description="Polar residues" evidence="2">
    <location>
        <begin position="282"/>
        <end position="309"/>
    </location>
</feature>
<keyword evidence="5" id="KW-1185">Reference proteome</keyword>
<evidence type="ECO:0000256" key="1">
    <source>
        <dbReference type="SAM" id="Coils"/>
    </source>
</evidence>
<keyword evidence="1" id="KW-0175">Coiled coil</keyword>
<dbReference type="Pfam" id="PF24555">
    <property type="entry name" value="CC4_CEP85"/>
    <property type="match status" value="1"/>
</dbReference>
<feature type="compositionally biased region" description="Basic and acidic residues" evidence="2">
    <location>
        <begin position="60"/>
        <end position="72"/>
    </location>
</feature>
<evidence type="ECO:0000256" key="2">
    <source>
        <dbReference type="SAM" id="MobiDB-lite"/>
    </source>
</evidence>
<evidence type="ECO:0000259" key="3">
    <source>
        <dbReference type="Pfam" id="PF24555"/>
    </source>
</evidence>